<dbReference type="Proteomes" id="UP000242474">
    <property type="component" value="Unassembled WGS sequence"/>
</dbReference>
<dbReference type="OrthoDB" id="283424at2759"/>
<dbReference type="InterPro" id="IPR039848">
    <property type="entry name" value="Ribosomal_mS35_mt"/>
</dbReference>
<organism evidence="2 3">
    <name type="scientific">Coemansia reversa (strain ATCC 12441 / NRRL 1564)</name>
    <dbReference type="NCBI Taxonomy" id="763665"/>
    <lineage>
        <taxon>Eukaryota</taxon>
        <taxon>Fungi</taxon>
        <taxon>Fungi incertae sedis</taxon>
        <taxon>Zoopagomycota</taxon>
        <taxon>Kickxellomycotina</taxon>
        <taxon>Kickxellomycetes</taxon>
        <taxon>Kickxellales</taxon>
        <taxon>Kickxellaceae</taxon>
        <taxon>Coemansia</taxon>
    </lineage>
</organism>
<evidence type="ECO:0000313" key="2">
    <source>
        <dbReference type="EMBL" id="PIA16094.1"/>
    </source>
</evidence>
<reference evidence="2 3" key="1">
    <citation type="journal article" date="2015" name="Genome Biol. Evol.">
        <title>Phylogenomic analyses indicate that early fungi evolved digesting cell walls of algal ancestors of land plants.</title>
        <authorList>
            <person name="Chang Y."/>
            <person name="Wang S."/>
            <person name="Sekimoto S."/>
            <person name="Aerts A.L."/>
            <person name="Choi C."/>
            <person name="Clum A."/>
            <person name="LaButti K.M."/>
            <person name="Lindquist E.A."/>
            <person name="Yee Ngan C."/>
            <person name="Ohm R.A."/>
            <person name="Salamov A.A."/>
            <person name="Grigoriev I.V."/>
            <person name="Spatafora J.W."/>
            <person name="Berbee M.L."/>
        </authorList>
    </citation>
    <scope>NUCLEOTIDE SEQUENCE [LARGE SCALE GENOMIC DNA]</scope>
    <source>
        <strain evidence="2 3">NRRL 1564</strain>
    </source>
</reference>
<dbReference type="STRING" id="763665.A0A2G5BAQ5"/>
<accession>A0A2G5BAQ5</accession>
<feature type="domain" description="Small ribosomal subunit protein mS35 mitochondrial conserved" evidence="1">
    <location>
        <begin position="111"/>
        <end position="230"/>
    </location>
</feature>
<dbReference type="PANTHER" id="PTHR13490">
    <property type="entry name" value="MITOCHONDRIAL 28S RIBOSOMAL PROTEIN S28"/>
    <property type="match status" value="1"/>
</dbReference>
<evidence type="ECO:0000259" key="1">
    <source>
        <dbReference type="Pfam" id="PF10213"/>
    </source>
</evidence>
<gene>
    <name evidence="2" type="ORF">COEREDRAFT_81537</name>
</gene>
<name>A0A2G5BAQ5_COERN</name>
<protein>
    <recommendedName>
        <fullName evidence="1">Small ribosomal subunit protein mS35 mitochondrial conserved domain-containing protein</fullName>
    </recommendedName>
</protein>
<dbReference type="GO" id="GO:0032543">
    <property type="term" value="P:mitochondrial translation"/>
    <property type="evidence" value="ECO:0007669"/>
    <property type="project" value="InterPro"/>
</dbReference>
<dbReference type="PANTHER" id="PTHR13490:SF0">
    <property type="entry name" value="SMALL RIBOSOMAL SUBUNIT PROTEIN MS35"/>
    <property type="match status" value="1"/>
</dbReference>
<dbReference type="EMBL" id="KZ303502">
    <property type="protein sequence ID" value="PIA16094.1"/>
    <property type="molecule type" value="Genomic_DNA"/>
</dbReference>
<dbReference type="InterPro" id="IPR019349">
    <property type="entry name" value="Ribosomal_mS35_mit"/>
</dbReference>
<proteinExistence type="predicted"/>
<dbReference type="Pfam" id="PF10213">
    <property type="entry name" value="MRP-S28"/>
    <property type="match status" value="1"/>
</dbReference>
<dbReference type="GO" id="GO:0005763">
    <property type="term" value="C:mitochondrial small ribosomal subunit"/>
    <property type="evidence" value="ECO:0007669"/>
    <property type="project" value="TreeGrafter"/>
</dbReference>
<evidence type="ECO:0000313" key="3">
    <source>
        <dbReference type="Proteomes" id="UP000242474"/>
    </source>
</evidence>
<dbReference type="GO" id="GO:0003735">
    <property type="term" value="F:structural constituent of ribosome"/>
    <property type="evidence" value="ECO:0007669"/>
    <property type="project" value="InterPro"/>
</dbReference>
<dbReference type="AlphaFoldDB" id="A0A2G5BAQ5"/>
<sequence>MNTLIVRHLRFLRPAQPVRNLHVSAGLLVGRKHKVFMKKFAAEHRKEQLKVFEKEELEYENDDSMVPPEGKFDDYGHHTYGHLLLESIRDVRKYERMIEFELPTLVEHAKPFKPPSSECILHFESSATMGEKFLAQDRKVILRVKVAKLGLKTPELHKFLLLVGVRYNPQADELKMSEDREATSLLNKRRLADTLASLIAQAKNEDNFADVPLDYTYLNRGITQNIPKKWTIKPSKYLIQSEKSKKNAKLLE</sequence>
<keyword evidence="3" id="KW-1185">Reference proteome</keyword>